<dbReference type="SUPFAM" id="SSF118116">
    <property type="entry name" value="DNA mismatch repair protein MutL"/>
    <property type="match status" value="1"/>
</dbReference>
<dbReference type="EMBL" id="CP091512">
    <property type="protein sequence ID" value="UOO91789.1"/>
    <property type="molecule type" value="Genomic_DNA"/>
</dbReference>
<dbReference type="InterPro" id="IPR042120">
    <property type="entry name" value="MutL_C_dimsub"/>
</dbReference>
<feature type="domain" description="DNA mismatch repair protein S5" evidence="8">
    <location>
        <begin position="209"/>
        <end position="327"/>
    </location>
</feature>
<keyword evidence="9" id="KW-0255">Endonuclease</keyword>
<dbReference type="InterPro" id="IPR020568">
    <property type="entry name" value="Ribosomal_Su5_D2-typ_SF"/>
</dbReference>
<organism evidence="9 10">
    <name type="scientific">Vitreoscilla stercoraria</name>
    <dbReference type="NCBI Taxonomy" id="61"/>
    <lineage>
        <taxon>Bacteria</taxon>
        <taxon>Pseudomonadati</taxon>
        <taxon>Pseudomonadota</taxon>
        <taxon>Betaproteobacteria</taxon>
        <taxon>Neisseriales</taxon>
        <taxon>Neisseriaceae</taxon>
        <taxon>Vitreoscilla</taxon>
    </lineage>
</organism>
<dbReference type="InterPro" id="IPR014790">
    <property type="entry name" value="MutL_C"/>
</dbReference>
<evidence type="ECO:0000256" key="2">
    <source>
        <dbReference type="ARBA" id="ARBA00021975"/>
    </source>
</evidence>
<dbReference type="Gene3D" id="3.30.230.10">
    <property type="match status" value="1"/>
</dbReference>
<feature type="region of interest" description="Disordered" evidence="6">
    <location>
        <begin position="373"/>
        <end position="405"/>
    </location>
</feature>
<dbReference type="InterPro" id="IPR020667">
    <property type="entry name" value="DNA_mismatch_repair_MutL"/>
</dbReference>
<dbReference type="Pfam" id="PF13589">
    <property type="entry name" value="HATPase_c_3"/>
    <property type="match status" value="1"/>
</dbReference>
<evidence type="ECO:0000259" key="7">
    <source>
        <dbReference type="SMART" id="SM00853"/>
    </source>
</evidence>
<dbReference type="Gene3D" id="3.30.1370.100">
    <property type="entry name" value="MutL, C-terminal domain, regulatory subdomain"/>
    <property type="match status" value="1"/>
</dbReference>
<dbReference type="CDD" id="cd03482">
    <property type="entry name" value="MutL_Trans_MutL"/>
    <property type="match status" value="1"/>
</dbReference>
<dbReference type="SUPFAM" id="SSF54211">
    <property type="entry name" value="Ribosomal protein S5 domain 2-like"/>
    <property type="match status" value="1"/>
</dbReference>
<sequence>MNQRIHTLPDHLINQIAAGEVVERPANALKELLENALDAGATRVDIALQQGGIKHIRLTDNGNGIAHEDLALALHRHATSKIRSLQDLENVSSMGFRGEGLASIAAISRLTLTSKTADAPHAMSVTAIDGVLHAPTAAAHGLGTTVEVADIYFNTPARRKFLKSDQTEWAHCLTAIERIALSRPDVAFYISHNQKTVHQLPAQTLLERIGAIVGNDFQDACLPVQGDNGLMHLSGFIGKPTYSKGKSDKQFVFVNGRFVRDKIVLHAVKQVYQDVLHVALTPAFVLNVNVPAHEVDVNVHPTKSEVRFRDSQSVHRLVFHALHQALSKTDARHTDSVSNAGEVLQQQVQKTAAAPTQNSLPWRDTSAFERHTSPAYNSQDHHPTRSQTPFQYASNTSSKPLSAHESRQALQTYATLYDKPLHPAAATQAHTSASTSTHTNHSHDLNMDLAVDDEVENPLGYALAQLLGIYILAQTADGLILVDMHAAHERVTYEKLKSQHESGNVATQALLIAQDFRASALEMATLNGFQNALQQWGLSLKAVAEHTIAIESVPALLAKSDVEKLSRNVLAELAQVGSSDTLQASQNHILATMACHGSVRAGRSLTLPEMNALLRDMEQTPRANQCNHGRPTWVKLKLNDLDALFLRGQ</sequence>
<keyword evidence="9" id="KW-0378">Hydrolase</keyword>
<reference evidence="9" key="2">
    <citation type="journal article" date="2022" name="Res Sq">
        <title>Evolution of multicellular longitudinally dividing oral cavity symbionts (Neisseriaceae).</title>
        <authorList>
            <person name="Nyongesa S."/>
            <person name="Weber P."/>
            <person name="Bernet E."/>
            <person name="Pullido F."/>
            <person name="Nieckarz M."/>
            <person name="Delaby M."/>
            <person name="Nieves C."/>
            <person name="Viehboeck T."/>
            <person name="Krause N."/>
            <person name="Rivera-Millot A."/>
            <person name="Nakamura A."/>
            <person name="Vischer N."/>
            <person name="VanNieuwenhze M."/>
            <person name="Brun Y."/>
            <person name="Cava F."/>
            <person name="Bulgheresi S."/>
            <person name="Veyrier F."/>
        </authorList>
    </citation>
    <scope>NUCLEOTIDE SEQUENCE</scope>
    <source>
        <strain evidence="9">SAG 1488-6</strain>
    </source>
</reference>
<evidence type="ECO:0000256" key="3">
    <source>
        <dbReference type="ARBA" id="ARBA00022763"/>
    </source>
</evidence>
<proteinExistence type="inferred from homology"/>
<dbReference type="SUPFAM" id="SSF55874">
    <property type="entry name" value="ATPase domain of HSP90 chaperone/DNA topoisomerase II/histidine kinase"/>
    <property type="match status" value="1"/>
</dbReference>
<evidence type="ECO:0000256" key="6">
    <source>
        <dbReference type="SAM" id="MobiDB-lite"/>
    </source>
</evidence>
<dbReference type="InterPro" id="IPR042121">
    <property type="entry name" value="MutL_C_regsub"/>
</dbReference>
<dbReference type="PANTHER" id="PTHR10073:SF12">
    <property type="entry name" value="DNA MISMATCH REPAIR PROTEIN MLH1"/>
    <property type="match status" value="1"/>
</dbReference>
<dbReference type="InterPro" id="IPR002099">
    <property type="entry name" value="MutL/Mlh/PMS"/>
</dbReference>
<keyword evidence="3 5" id="KW-0227">DNA damage</keyword>
<evidence type="ECO:0000256" key="5">
    <source>
        <dbReference type="HAMAP-Rule" id="MF_00149"/>
    </source>
</evidence>
<keyword evidence="4 5" id="KW-0234">DNA repair</keyword>
<dbReference type="PROSITE" id="PS00058">
    <property type="entry name" value="DNA_MISMATCH_REPAIR_1"/>
    <property type="match status" value="1"/>
</dbReference>
<dbReference type="InterPro" id="IPR036890">
    <property type="entry name" value="HATPase_C_sf"/>
</dbReference>
<name>A0ABY4E949_VITST</name>
<dbReference type="NCBIfam" id="TIGR00585">
    <property type="entry name" value="mutl"/>
    <property type="match status" value="1"/>
</dbReference>
<dbReference type="HAMAP" id="MF_00149">
    <property type="entry name" value="DNA_mis_repair"/>
    <property type="match status" value="1"/>
</dbReference>
<dbReference type="InterPro" id="IPR014762">
    <property type="entry name" value="DNA_mismatch_repair_CS"/>
</dbReference>
<comment type="similarity">
    <text evidence="1 5">Belongs to the DNA mismatch repair MutL/HexB family.</text>
</comment>
<dbReference type="SMART" id="SM01340">
    <property type="entry name" value="DNA_mis_repair"/>
    <property type="match status" value="1"/>
</dbReference>
<dbReference type="Pfam" id="PF01119">
    <property type="entry name" value="DNA_mis_repair"/>
    <property type="match status" value="1"/>
</dbReference>
<dbReference type="CDD" id="cd16926">
    <property type="entry name" value="HATPase_MutL-MLH-PMS-like"/>
    <property type="match status" value="1"/>
</dbReference>
<feature type="compositionally biased region" description="Polar residues" evidence="6">
    <location>
        <begin position="385"/>
        <end position="400"/>
    </location>
</feature>
<keyword evidence="9" id="KW-0540">Nuclease</keyword>
<protein>
    <recommendedName>
        <fullName evidence="2 5">DNA mismatch repair protein MutL</fullName>
    </recommendedName>
</protein>
<evidence type="ECO:0000313" key="9">
    <source>
        <dbReference type="EMBL" id="UOO91789.1"/>
    </source>
</evidence>
<dbReference type="Gene3D" id="3.30.1540.20">
    <property type="entry name" value="MutL, C-terminal domain, dimerisation subdomain"/>
    <property type="match status" value="1"/>
</dbReference>
<keyword evidence="10" id="KW-1185">Reference proteome</keyword>
<dbReference type="InterPro" id="IPR013507">
    <property type="entry name" value="DNA_mismatch_S5_2-like"/>
</dbReference>
<evidence type="ECO:0000313" key="10">
    <source>
        <dbReference type="Proteomes" id="UP000832034"/>
    </source>
</evidence>
<dbReference type="Pfam" id="PF08676">
    <property type="entry name" value="MutL_C"/>
    <property type="match status" value="1"/>
</dbReference>
<dbReference type="InterPro" id="IPR037198">
    <property type="entry name" value="MutL_C_sf"/>
</dbReference>
<dbReference type="NCBIfam" id="NF000949">
    <property type="entry name" value="PRK00095.1-2"/>
    <property type="match status" value="1"/>
</dbReference>
<evidence type="ECO:0000256" key="1">
    <source>
        <dbReference type="ARBA" id="ARBA00006082"/>
    </source>
</evidence>
<comment type="function">
    <text evidence="5">This protein is involved in the repair of mismatches in DNA. It is required for dam-dependent methyl-directed DNA mismatch repair. May act as a 'molecular matchmaker', a protein that promotes the formation of a stable complex between two or more DNA-binding proteins in an ATP-dependent manner without itself being part of a final effector complex.</text>
</comment>
<feature type="domain" description="MutL C-terminal dimerisation" evidence="7">
    <location>
        <begin position="462"/>
        <end position="605"/>
    </location>
</feature>
<dbReference type="SMART" id="SM00853">
    <property type="entry name" value="MutL_C"/>
    <property type="match status" value="1"/>
</dbReference>
<evidence type="ECO:0000259" key="8">
    <source>
        <dbReference type="SMART" id="SM01340"/>
    </source>
</evidence>
<reference evidence="9" key="1">
    <citation type="submission" date="2021-12" db="EMBL/GenBank/DDBJ databases">
        <authorList>
            <person name="Veyrier F.J."/>
        </authorList>
    </citation>
    <scope>NUCLEOTIDE SEQUENCE</scope>
    <source>
        <strain evidence="9">SAG 1488-6</strain>
    </source>
</reference>
<dbReference type="Proteomes" id="UP000832034">
    <property type="component" value="Chromosome"/>
</dbReference>
<dbReference type="PANTHER" id="PTHR10073">
    <property type="entry name" value="DNA MISMATCH REPAIR PROTEIN MLH, PMS, MUTL"/>
    <property type="match status" value="1"/>
</dbReference>
<dbReference type="InterPro" id="IPR014721">
    <property type="entry name" value="Ribsml_uS5_D2-typ_fold_subgr"/>
</dbReference>
<dbReference type="InterPro" id="IPR038973">
    <property type="entry name" value="MutL/Mlh/Pms-like"/>
</dbReference>
<gene>
    <name evidence="5 9" type="primary">mutL</name>
    <name evidence="9" type="ORF">LVJ81_09120</name>
</gene>
<accession>A0ABY4E949</accession>
<dbReference type="GO" id="GO:0004519">
    <property type="term" value="F:endonuclease activity"/>
    <property type="evidence" value="ECO:0007669"/>
    <property type="project" value="UniProtKB-KW"/>
</dbReference>
<evidence type="ECO:0000256" key="4">
    <source>
        <dbReference type="ARBA" id="ARBA00023204"/>
    </source>
</evidence>
<dbReference type="Gene3D" id="3.30.565.10">
    <property type="entry name" value="Histidine kinase-like ATPase, C-terminal domain"/>
    <property type="match status" value="1"/>
</dbReference>
<dbReference type="RefSeq" id="WP_019957472.1">
    <property type="nucleotide sequence ID" value="NZ_CP091512.1"/>
</dbReference>